<accession>A0A5B7GVX1</accession>
<proteinExistence type="predicted"/>
<protein>
    <submittedName>
        <fullName evidence="1">Uncharacterized protein</fullName>
    </submittedName>
</protein>
<sequence>MRSPCLLPRLHSHYRWNAQTPSSSSPPFIPRAAHPPTTTIIPPPAIHLSLAIILIHARGQVA</sequence>
<dbReference type="EMBL" id="VSRR010018452">
    <property type="protein sequence ID" value="MPC61357.1"/>
    <property type="molecule type" value="Genomic_DNA"/>
</dbReference>
<reference evidence="1 2" key="1">
    <citation type="submission" date="2019-05" db="EMBL/GenBank/DDBJ databases">
        <title>Another draft genome of Portunus trituberculatus and its Hox gene families provides insights of decapod evolution.</title>
        <authorList>
            <person name="Jeong J.-H."/>
            <person name="Song I."/>
            <person name="Kim S."/>
            <person name="Choi T."/>
            <person name="Kim D."/>
            <person name="Ryu S."/>
            <person name="Kim W."/>
        </authorList>
    </citation>
    <scope>NUCLEOTIDE SEQUENCE [LARGE SCALE GENOMIC DNA]</scope>
    <source>
        <tissue evidence="1">Muscle</tissue>
    </source>
</reference>
<organism evidence="1 2">
    <name type="scientific">Portunus trituberculatus</name>
    <name type="common">Swimming crab</name>
    <name type="synonym">Neptunus trituberculatus</name>
    <dbReference type="NCBI Taxonomy" id="210409"/>
    <lineage>
        <taxon>Eukaryota</taxon>
        <taxon>Metazoa</taxon>
        <taxon>Ecdysozoa</taxon>
        <taxon>Arthropoda</taxon>
        <taxon>Crustacea</taxon>
        <taxon>Multicrustacea</taxon>
        <taxon>Malacostraca</taxon>
        <taxon>Eumalacostraca</taxon>
        <taxon>Eucarida</taxon>
        <taxon>Decapoda</taxon>
        <taxon>Pleocyemata</taxon>
        <taxon>Brachyura</taxon>
        <taxon>Eubrachyura</taxon>
        <taxon>Portunoidea</taxon>
        <taxon>Portunidae</taxon>
        <taxon>Portuninae</taxon>
        <taxon>Portunus</taxon>
    </lineage>
</organism>
<comment type="caution">
    <text evidence="1">The sequence shown here is derived from an EMBL/GenBank/DDBJ whole genome shotgun (WGS) entry which is preliminary data.</text>
</comment>
<dbReference type="Proteomes" id="UP000324222">
    <property type="component" value="Unassembled WGS sequence"/>
</dbReference>
<evidence type="ECO:0000313" key="2">
    <source>
        <dbReference type="Proteomes" id="UP000324222"/>
    </source>
</evidence>
<dbReference type="AlphaFoldDB" id="A0A5B7GVX1"/>
<gene>
    <name evidence="1" type="ORF">E2C01_055427</name>
</gene>
<name>A0A5B7GVX1_PORTR</name>
<evidence type="ECO:0000313" key="1">
    <source>
        <dbReference type="EMBL" id="MPC61357.1"/>
    </source>
</evidence>
<keyword evidence="2" id="KW-1185">Reference proteome</keyword>